<dbReference type="InterPro" id="IPR014721">
    <property type="entry name" value="Ribsml_uS5_D2-typ_fold_subgr"/>
</dbReference>
<dbReference type="PANTHER" id="PTHR48277:SF1">
    <property type="entry name" value="MITOCHONDRIAL RIBOSOMAL PROTEIN S5"/>
    <property type="match status" value="1"/>
</dbReference>
<dbReference type="InterPro" id="IPR020568">
    <property type="entry name" value="Ribosomal_Su5_D2-typ_SF"/>
</dbReference>
<comment type="subunit">
    <text evidence="8">Component of the mitochondrial ribosome small subunit (28S) which comprises a 12S rRNA and about 30 distinct proteins.</text>
</comment>
<evidence type="ECO:0000256" key="5">
    <source>
        <dbReference type="ARBA" id="ARBA00023274"/>
    </source>
</evidence>
<protein>
    <recommendedName>
        <fullName evidence="6">Small ribosomal subunit protein uS5m</fullName>
    </recommendedName>
    <alternativeName>
        <fullName evidence="7">28S ribosomal protein S5, mitochondrial</fullName>
    </alternativeName>
</protein>
<evidence type="ECO:0000313" key="14">
    <source>
        <dbReference type="Proteomes" id="UP001381693"/>
    </source>
</evidence>
<dbReference type="Gene3D" id="3.30.230.10">
    <property type="match status" value="1"/>
</dbReference>
<gene>
    <name evidence="13" type="primary">MRPS5</name>
    <name evidence="13" type="ORF">SK128_010884</name>
</gene>
<dbReference type="PANTHER" id="PTHR48277">
    <property type="entry name" value="MITOCHONDRIAL RIBOSOMAL PROTEIN S5"/>
    <property type="match status" value="1"/>
</dbReference>
<evidence type="ECO:0000256" key="8">
    <source>
        <dbReference type="ARBA" id="ARBA00062683"/>
    </source>
</evidence>
<evidence type="ECO:0000256" key="10">
    <source>
        <dbReference type="RuleBase" id="RU003823"/>
    </source>
</evidence>
<dbReference type="GO" id="GO:0005743">
    <property type="term" value="C:mitochondrial inner membrane"/>
    <property type="evidence" value="ECO:0007669"/>
    <property type="project" value="UniProtKB-ARBA"/>
</dbReference>
<dbReference type="FunFam" id="3.30.160.20:FF:000022">
    <property type="entry name" value="28S ribosomal protein S5, mitochondrial"/>
    <property type="match status" value="1"/>
</dbReference>
<dbReference type="InterPro" id="IPR048584">
    <property type="entry name" value="Ribosomal_uS5m_N"/>
</dbReference>
<dbReference type="InterPro" id="IPR005324">
    <property type="entry name" value="Ribosomal_uS5_C"/>
</dbReference>
<dbReference type="SUPFAM" id="SSF54211">
    <property type="entry name" value="Ribosomal protein S5 domain 2-like"/>
    <property type="match status" value="1"/>
</dbReference>
<dbReference type="SUPFAM" id="SSF54768">
    <property type="entry name" value="dsRNA-binding domain-like"/>
    <property type="match status" value="1"/>
</dbReference>
<dbReference type="EMBL" id="JAXCGZ010017511">
    <property type="protein sequence ID" value="KAK7068008.1"/>
    <property type="molecule type" value="Genomic_DNA"/>
</dbReference>
<reference evidence="13 14" key="1">
    <citation type="submission" date="2023-11" db="EMBL/GenBank/DDBJ databases">
        <title>Halocaridina rubra genome assembly.</title>
        <authorList>
            <person name="Smith C."/>
        </authorList>
    </citation>
    <scope>NUCLEOTIDE SEQUENCE [LARGE SCALE GENOMIC DNA]</scope>
    <source>
        <strain evidence="13">EP-1</strain>
        <tissue evidence="13">Whole</tissue>
    </source>
</reference>
<dbReference type="Pfam" id="PF21251">
    <property type="entry name" value="Ribosomal_uS5m_N"/>
    <property type="match status" value="1"/>
</dbReference>
<dbReference type="Proteomes" id="UP001381693">
    <property type="component" value="Unassembled WGS sequence"/>
</dbReference>
<evidence type="ECO:0000256" key="4">
    <source>
        <dbReference type="ARBA" id="ARBA00023128"/>
    </source>
</evidence>
<keyword evidence="14" id="KW-1185">Reference proteome</keyword>
<keyword evidence="5 9" id="KW-0687">Ribonucleoprotein</keyword>
<dbReference type="Gene3D" id="3.30.160.20">
    <property type="match status" value="1"/>
</dbReference>
<evidence type="ECO:0000256" key="11">
    <source>
        <dbReference type="SAM" id="MobiDB-lite"/>
    </source>
</evidence>
<dbReference type="InterPro" id="IPR013810">
    <property type="entry name" value="Ribosomal_uS5_N"/>
</dbReference>
<evidence type="ECO:0000256" key="2">
    <source>
        <dbReference type="ARBA" id="ARBA00008945"/>
    </source>
</evidence>
<accession>A0AAN8WSK7</accession>
<dbReference type="AlphaFoldDB" id="A0AAN8WSK7"/>
<dbReference type="GO" id="GO:0003735">
    <property type="term" value="F:structural constituent of ribosome"/>
    <property type="evidence" value="ECO:0007669"/>
    <property type="project" value="UniProtKB-UniRule"/>
</dbReference>
<dbReference type="InterPro" id="IPR000851">
    <property type="entry name" value="Ribosomal_uS5"/>
</dbReference>
<evidence type="ECO:0000256" key="1">
    <source>
        <dbReference type="ARBA" id="ARBA00004173"/>
    </source>
</evidence>
<dbReference type="PROSITE" id="PS50881">
    <property type="entry name" value="S5_DSRBD"/>
    <property type="match status" value="1"/>
</dbReference>
<dbReference type="GO" id="GO:0006412">
    <property type="term" value="P:translation"/>
    <property type="evidence" value="ECO:0007669"/>
    <property type="project" value="InterPro"/>
</dbReference>
<organism evidence="13 14">
    <name type="scientific">Halocaridina rubra</name>
    <name type="common">Hawaiian red shrimp</name>
    <dbReference type="NCBI Taxonomy" id="373956"/>
    <lineage>
        <taxon>Eukaryota</taxon>
        <taxon>Metazoa</taxon>
        <taxon>Ecdysozoa</taxon>
        <taxon>Arthropoda</taxon>
        <taxon>Crustacea</taxon>
        <taxon>Multicrustacea</taxon>
        <taxon>Malacostraca</taxon>
        <taxon>Eumalacostraca</taxon>
        <taxon>Eucarida</taxon>
        <taxon>Decapoda</taxon>
        <taxon>Pleocyemata</taxon>
        <taxon>Caridea</taxon>
        <taxon>Atyoidea</taxon>
        <taxon>Atyidae</taxon>
        <taxon>Halocaridina</taxon>
    </lineage>
</organism>
<keyword evidence="4" id="KW-0496">Mitochondrion</keyword>
<feature type="region of interest" description="Disordered" evidence="11">
    <location>
        <begin position="170"/>
        <end position="189"/>
    </location>
</feature>
<feature type="domain" description="S5 DRBM" evidence="12">
    <location>
        <begin position="198"/>
        <end position="262"/>
    </location>
</feature>
<evidence type="ECO:0000256" key="6">
    <source>
        <dbReference type="ARBA" id="ARBA00039335"/>
    </source>
</evidence>
<comment type="similarity">
    <text evidence="2 10">Belongs to the universal ribosomal protein uS5 family.</text>
</comment>
<dbReference type="FunFam" id="3.30.230.10:FF:000002">
    <property type="entry name" value="30S ribosomal protein S5"/>
    <property type="match status" value="1"/>
</dbReference>
<keyword evidence="3 9" id="KW-0689">Ribosomal protein</keyword>
<comment type="caution">
    <text evidence="13">The sequence shown here is derived from an EMBL/GenBank/DDBJ whole genome shotgun (WGS) entry which is preliminary data.</text>
</comment>
<evidence type="ECO:0000313" key="13">
    <source>
        <dbReference type="EMBL" id="KAK7068008.1"/>
    </source>
</evidence>
<evidence type="ECO:0000256" key="7">
    <source>
        <dbReference type="ARBA" id="ARBA00041606"/>
    </source>
</evidence>
<dbReference type="Pfam" id="PF00333">
    <property type="entry name" value="Ribosomal_S5"/>
    <property type="match status" value="1"/>
</dbReference>
<comment type="subcellular location">
    <subcellularLocation>
        <location evidence="1">Mitochondrion</location>
    </subcellularLocation>
</comment>
<evidence type="ECO:0000259" key="12">
    <source>
        <dbReference type="PROSITE" id="PS50881"/>
    </source>
</evidence>
<proteinExistence type="inferred from homology"/>
<dbReference type="Pfam" id="PF03719">
    <property type="entry name" value="Ribosomal_S5_C"/>
    <property type="match status" value="1"/>
</dbReference>
<evidence type="ECO:0000256" key="3">
    <source>
        <dbReference type="ARBA" id="ARBA00022980"/>
    </source>
</evidence>
<sequence length="467" mass="53166">MATALYVITASRSLTRNLLSLPVLKEGRCVVSLGHCQVEKCISYSNLSSNRAVETIPVSLPLVQITRSTSFFNKVTAEQLWKGVTSVSNAGRKRGRGKGVGKKIAKNLNRGQVIGVGYDNIQWPGLSAPILRGKELVQQQTLPRDEEREAKLLQIRNTMGQFRPMKIDPLERGWSGTRLPGRSIGPPDPIGEETFEGFDTKVLEFKSVTHMSGIFGRKKRFSMFVVTGNGNGLGGFALAKSTTMPGCHKKSRNKAGQRLIHFPRYNDHTIMHDFFSQYGYTKVFARKKPEGYGLVCHRALKTICEVIGIKDMYAKVEGPTKNIQNLTKAFFLGLMKQKTHQDLANEKNLHLVEFREENLEFPRVVASPESGVVRTLDQISKDEEMNFKLYIMGGKMELERKKYPPFYTRLYGWEIYRKKYAKRRIVDKLRHNLYLEHGEVRSFYADEYPECREDPPYSAKRAAEVQE</sequence>
<evidence type="ECO:0000256" key="9">
    <source>
        <dbReference type="PROSITE-ProRule" id="PRU00268"/>
    </source>
</evidence>
<name>A0AAN8WSK7_HALRR</name>
<dbReference type="GO" id="GO:0003723">
    <property type="term" value="F:RNA binding"/>
    <property type="evidence" value="ECO:0007669"/>
    <property type="project" value="InterPro"/>
</dbReference>
<dbReference type="GO" id="GO:0005763">
    <property type="term" value="C:mitochondrial small ribosomal subunit"/>
    <property type="evidence" value="ECO:0007669"/>
    <property type="project" value="UniProtKB-ARBA"/>
</dbReference>